<keyword evidence="4" id="KW-1185">Reference proteome</keyword>
<dbReference type="InterPro" id="IPR003399">
    <property type="entry name" value="Mce/MlaD"/>
</dbReference>
<dbReference type="InterPro" id="IPR052336">
    <property type="entry name" value="MlaD_Phospholipid_Transporter"/>
</dbReference>
<dbReference type="EMBL" id="MSCK01000001">
    <property type="protein sequence ID" value="PQJ73465.1"/>
    <property type="molecule type" value="Genomic_DNA"/>
</dbReference>
<dbReference type="PANTHER" id="PTHR33371">
    <property type="entry name" value="INTERMEMBRANE PHOSPHOLIPID TRANSPORT SYSTEM BINDING PROTEIN MLAD-RELATED"/>
    <property type="match status" value="1"/>
</dbReference>
<dbReference type="PANTHER" id="PTHR33371:SF4">
    <property type="entry name" value="INTERMEMBRANE PHOSPHOLIPID TRANSPORT SYSTEM BINDING PROTEIN MLAD"/>
    <property type="match status" value="1"/>
</dbReference>
<accession>A0A2P6CEY0</accession>
<dbReference type="RefSeq" id="WP_105049131.1">
    <property type="nucleotide sequence ID" value="NZ_CP150661.1"/>
</dbReference>
<protein>
    <submittedName>
        <fullName evidence="3">ABC transporter substrate-binding protein</fullName>
    </submittedName>
</protein>
<feature type="domain" description="Mce/MlaD" evidence="2">
    <location>
        <begin position="35"/>
        <end position="114"/>
    </location>
</feature>
<keyword evidence="1" id="KW-1133">Transmembrane helix</keyword>
<gene>
    <name evidence="3" type="ORF">BTO14_09400</name>
</gene>
<evidence type="ECO:0000313" key="3">
    <source>
        <dbReference type="EMBL" id="PQJ73465.1"/>
    </source>
</evidence>
<organism evidence="3 4">
    <name type="scientific">Polaribacter butkevichii</name>
    <dbReference type="NCBI Taxonomy" id="218490"/>
    <lineage>
        <taxon>Bacteria</taxon>
        <taxon>Pseudomonadati</taxon>
        <taxon>Bacteroidota</taxon>
        <taxon>Flavobacteriia</taxon>
        <taxon>Flavobacteriales</taxon>
        <taxon>Flavobacteriaceae</taxon>
    </lineage>
</organism>
<keyword evidence="1" id="KW-0812">Transmembrane</keyword>
<dbReference type="OrthoDB" id="9769132at2"/>
<feature type="transmembrane region" description="Helical" evidence="1">
    <location>
        <begin position="7"/>
        <end position="25"/>
    </location>
</feature>
<dbReference type="Proteomes" id="UP000247345">
    <property type="component" value="Unassembled WGS sequence"/>
</dbReference>
<reference evidence="3 4" key="1">
    <citation type="submission" date="2016-12" db="EMBL/GenBank/DDBJ databases">
        <title>Trade-off between light-utilization and light-protection in marine flavobacteria.</title>
        <authorList>
            <person name="Kumagai Y."/>
            <person name="Yoshizawa S."/>
            <person name="Kogure K."/>
            <person name="Iwasaki W."/>
        </authorList>
    </citation>
    <scope>NUCLEOTIDE SEQUENCE [LARGE SCALE GENOMIC DNA]</scope>
    <source>
        <strain evidence="3 4">KCTC 12100</strain>
    </source>
</reference>
<evidence type="ECO:0000256" key="1">
    <source>
        <dbReference type="SAM" id="Phobius"/>
    </source>
</evidence>
<evidence type="ECO:0000259" key="2">
    <source>
        <dbReference type="Pfam" id="PF02470"/>
    </source>
</evidence>
<keyword evidence="1" id="KW-0472">Membrane</keyword>
<dbReference type="Pfam" id="PF02470">
    <property type="entry name" value="MlaD"/>
    <property type="match status" value="1"/>
</dbReference>
<comment type="caution">
    <text evidence="3">The sequence shown here is derived from an EMBL/GenBank/DDBJ whole genome shotgun (WGS) entry which is preliminary data.</text>
</comment>
<dbReference type="AlphaFoldDB" id="A0A2P6CEY0"/>
<proteinExistence type="predicted"/>
<evidence type="ECO:0000313" key="4">
    <source>
        <dbReference type="Proteomes" id="UP000247345"/>
    </source>
</evidence>
<sequence length="323" mass="35550">MSKELKTGIVAIVIIAIFIWGYNFLKGQNLFDTNTRYFKVEYTNIGGLTESSLVTINGLKVGKVIDIGFNKAEDKKGQLVVRFAIEKDFKFSKKSIVKIYSPSPLGGSNLAIIPNYEGEDAVSGDYLKGQIESSLFTSIGERLDPLQAKLEHVIISADTLFKNVNNVLDLNTQNSLKNSVKSLEHTLAEVKKMMFSVNGMIASTSTDLTESVKNTKVITANFAKVSDTLANANIGGILNKAEVTLNSVNLMLEGIHSGKGTIGKLVTDDAMYNNLTSMSKELENLLREMKLNPKRFVHFSLFGKKAKPYTPHKDGEVEKEANK</sequence>
<name>A0A2P6CEY0_9FLAO</name>